<dbReference type="EMBL" id="NOWI01000006">
    <property type="protein sequence ID" value="RFT43863.1"/>
    <property type="molecule type" value="Genomic_DNA"/>
</dbReference>
<dbReference type="RefSeq" id="WP_117189393.1">
    <property type="nucleotide sequence ID" value="NZ_AP024308.1"/>
</dbReference>
<comment type="caution">
    <text evidence="4">The sequence shown here is derived from an EMBL/GenBank/DDBJ whole genome shotgun (WGS) entry which is preliminary data.</text>
</comment>
<feature type="compositionally biased region" description="Low complexity" evidence="1">
    <location>
        <begin position="194"/>
        <end position="206"/>
    </location>
</feature>
<keyword evidence="2" id="KW-0812">Transmembrane</keyword>
<accession>A0A3E2DFZ4</accession>
<dbReference type="Proteomes" id="UP000259211">
    <property type="component" value="Unassembled WGS sequence"/>
</dbReference>
<proteinExistence type="predicted"/>
<evidence type="ECO:0000256" key="3">
    <source>
        <dbReference type="SAM" id="SignalP"/>
    </source>
</evidence>
<evidence type="ECO:0000313" key="5">
    <source>
        <dbReference type="Proteomes" id="UP000259211"/>
    </source>
</evidence>
<evidence type="ECO:0000256" key="1">
    <source>
        <dbReference type="SAM" id="MobiDB-lite"/>
    </source>
</evidence>
<reference evidence="4 5" key="1">
    <citation type="submission" date="2017-07" db="EMBL/GenBank/DDBJ databases">
        <authorList>
            <person name="Sun Z.S."/>
            <person name="Albrecht U."/>
            <person name="Echele G."/>
            <person name="Lee C.C."/>
        </authorList>
    </citation>
    <scope>NUCLEOTIDE SEQUENCE [LARGE SCALE GENOMIC DNA]</scope>
    <source>
        <strain evidence="4 5">P16-029</strain>
    </source>
</reference>
<evidence type="ECO:0000313" key="4">
    <source>
        <dbReference type="EMBL" id="RFT43863.1"/>
    </source>
</evidence>
<sequence length="382" mass="39889">MGRRPVTIASLLTFTCAAGSMVVAPINAEGAGFHDGWCQKDEGFAVVLYWPAKPADVKPEVPGNLNSKTLVRCIIGSHNVSGPDGRADALTLAGFSHDGGTGQIVNRINDIEADPYAEIPATWWYHTGTWEEGSGGRWDETPRWDPNLKINGFSVVVFSSDNEQLPPITPTFAKGGDHGDEPGPGPGPGPGPSTGPTGKPSHGPTGNTHKPTGGHDKPTRKPTHGPGHGGDKPSHEPGHGHGGDHHNRPNPTAPKHSTGPKPGKNHDNTDSRPNTIATARPTTTSPTPSPRPSSPSTTPSSPTPTPSASSPAASAGSSLAPQSSSSPVWGREDRTRRSPDKGEHEGAPWWVPVGVGVITLVGPALAAIGRRHSRRPDREDEE</sequence>
<dbReference type="AlphaFoldDB" id="A0A3E2DFZ4"/>
<keyword evidence="2" id="KW-1133">Transmembrane helix</keyword>
<feature type="compositionally biased region" description="Pro residues" evidence="1">
    <location>
        <begin position="183"/>
        <end position="193"/>
    </location>
</feature>
<feature type="compositionally biased region" description="Low complexity" evidence="1">
    <location>
        <begin position="277"/>
        <end position="286"/>
    </location>
</feature>
<dbReference type="PRINTS" id="PR01217">
    <property type="entry name" value="PRICHEXTENSN"/>
</dbReference>
<feature type="compositionally biased region" description="Basic and acidic residues" evidence="1">
    <location>
        <begin position="330"/>
        <end position="346"/>
    </location>
</feature>
<feature type="chain" id="PRO_5038640033" evidence="3">
    <location>
        <begin position="25"/>
        <end position="382"/>
    </location>
</feature>
<keyword evidence="2" id="KW-0472">Membrane</keyword>
<feature type="region of interest" description="Disordered" evidence="1">
    <location>
        <begin position="161"/>
        <end position="353"/>
    </location>
</feature>
<evidence type="ECO:0000256" key="2">
    <source>
        <dbReference type="SAM" id="Phobius"/>
    </source>
</evidence>
<name>A0A3E2DFZ4_9ACTN</name>
<feature type="compositionally biased region" description="Basic and acidic residues" evidence="1">
    <location>
        <begin position="229"/>
        <end position="247"/>
    </location>
</feature>
<organism evidence="4 5">
    <name type="scientific">Cutibacterium avidum</name>
    <dbReference type="NCBI Taxonomy" id="33010"/>
    <lineage>
        <taxon>Bacteria</taxon>
        <taxon>Bacillati</taxon>
        <taxon>Actinomycetota</taxon>
        <taxon>Actinomycetes</taxon>
        <taxon>Propionibacteriales</taxon>
        <taxon>Propionibacteriaceae</taxon>
        <taxon>Cutibacterium</taxon>
    </lineage>
</organism>
<feature type="signal peptide" evidence="3">
    <location>
        <begin position="1"/>
        <end position="24"/>
    </location>
</feature>
<gene>
    <name evidence="4" type="ORF">CHT91_07465</name>
</gene>
<keyword evidence="3" id="KW-0732">Signal</keyword>
<protein>
    <submittedName>
        <fullName evidence="4">Uncharacterized protein</fullName>
    </submittedName>
</protein>
<feature type="compositionally biased region" description="Low complexity" evidence="1">
    <location>
        <begin position="294"/>
        <end position="327"/>
    </location>
</feature>
<feature type="transmembrane region" description="Helical" evidence="2">
    <location>
        <begin position="349"/>
        <end position="368"/>
    </location>
</feature>